<evidence type="ECO:0000313" key="1">
    <source>
        <dbReference type="EMBL" id="KAJ6249515.1"/>
    </source>
</evidence>
<dbReference type="EMBL" id="JAOAOG010000098">
    <property type="protein sequence ID" value="KAJ6249515.1"/>
    <property type="molecule type" value="Genomic_DNA"/>
</dbReference>
<organism evidence="1 2">
    <name type="scientific">Anaeramoeba flamelloides</name>
    <dbReference type="NCBI Taxonomy" id="1746091"/>
    <lineage>
        <taxon>Eukaryota</taxon>
        <taxon>Metamonada</taxon>
        <taxon>Anaeramoebidae</taxon>
        <taxon>Anaeramoeba</taxon>
    </lineage>
</organism>
<sequence>MNKPLILLSEIAIKALLSLNNSKLKPTECTEKIFYIKKVDEIPNIQACNGCENTTYQYGNISGKELKQFFSSKPRPSWGKRLHYIFLYENSFIDGWNDSTLSRLEKQSKCPKRISIDKDMFCKLAGIILANKDFKTKDRFIKSSQRGIEEYLKRKGYRKKNKYNRNKMVFIRPLGRGNNI</sequence>
<reference evidence="1" key="1">
    <citation type="submission" date="2022-08" db="EMBL/GenBank/DDBJ databases">
        <title>Novel sulfate-reducing endosymbionts in the free-living metamonad Anaeramoeba.</title>
        <authorList>
            <person name="Jerlstrom-Hultqvist J."/>
            <person name="Cepicka I."/>
            <person name="Gallot-Lavallee L."/>
            <person name="Salas-Leiva D."/>
            <person name="Curtis B.A."/>
            <person name="Zahonova K."/>
            <person name="Pipaliya S."/>
            <person name="Dacks J."/>
            <person name="Roger A.J."/>
        </authorList>
    </citation>
    <scope>NUCLEOTIDE SEQUENCE</scope>
    <source>
        <strain evidence="1">Schooner1</strain>
    </source>
</reference>
<name>A0ABQ8YY13_9EUKA</name>
<dbReference type="Proteomes" id="UP001150062">
    <property type="component" value="Unassembled WGS sequence"/>
</dbReference>
<gene>
    <name evidence="1" type="ORF">M0813_16935</name>
</gene>
<proteinExistence type="predicted"/>
<protein>
    <submittedName>
        <fullName evidence="1">Uncharacterized protein</fullName>
    </submittedName>
</protein>
<keyword evidence="2" id="KW-1185">Reference proteome</keyword>
<evidence type="ECO:0000313" key="2">
    <source>
        <dbReference type="Proteomes" id="UP001150062"/>
    </source>
</evidence>
<comment type="caution">
    <text evidence="1">The sequence shown here is derived from an EMBL/GenBank/DDBJ whole genome shotgun (WGS) entry which is preliminary data.</text>
</comment>
<accession>A0ABQ8YY13</accession>